<keyword evidence="1" id="KW-1133">Transmembrane helix</keyword>
<keyword evidence="1" id="KW-0472">Membrane</keyword>
<dbReference type="Proteomes" id="UP001152519">
    <property type="component" value="Unassembled WGS sequence"/>
</dbReference>
<keyword evidence="1" id="KW-0812">Transmembrane</keyword>
<protein>
    <submittedName>
        <fullName evidence="2">Uncharacterized protein</fullName>
    </submittedName>
</protein>
<dbReference type="EMBL" id="CAJSLV010000062">
    <property type="protein sequence ID" value="CAG6395459.1"/>
    <property type="molecule type" value="Genomic_DNA"/>
</dbReference>
<comment type="caution">
    <text evidence="2">The sequence shown here is derived from an EMBL/GenBank/DDBJ whole genome shotgun (WGS) entry which is preliminary data.</text>
</comment>
<sequence length="83" mass="9258">MGVGKRRTWAGLAYLYVLLVGFCTLVEHWLWGKGWKAGFDSSLLMALLPVAGSHGPQWRRARRAAKRQRALQGHQVPGDRGTT</sequence>
<organism evidence="2 3">
    <name type="scientific">Actinacidiphila cocklensis</name>
    <dbReference type="NCBI Taxonomy" id="887465"/>
    <lineage>
        <taxon>Bacteria</taxon>
        <taxon>Bacillati</taxon>
        <taxon>Actinomycetota</taxon>
        <taxon>Actinomycetes</taxon>
        <taxon>Kitasatosporales</taxon>
        <taxon>Streptomycetaceae</taxon>
        <taxon>Actinacidiphila</taxon>
    </lineage>
</organism>
<evidence type="ECO:0000313" key="2">
    <source>
        <dbReference type="EMBL" id="CAG6395459.1"/>
    </source>
</evidence>
<dbReference type="AlphaFoldDB" id="A0A9W4E8E9"/>
<keyword evidence="3" id="KW-1185">Reference proteome</keyword>
<reference evidence="2" key="1">
    <citation type="submission" date="2021-05" db="EMBL/GenBank/DDBJ databases">
        <authorList>
            <person name="Arsene-Ploetze F."/>
        </authorList>
    </citation>
    <scope>NUCLEOTIDE SEQUENCE</scope>
    <source>
        <strain evidence="2">DSM 42138</strain>
    </source>
</reference>
<gene>
    <name evidence="2" type="ORF">SCOCK_320060</name>
</gene>
<evidence type="ECO:0000313" key="3">
    <source>
        <dbReference type="Proteomes" id="UP001152519"/>
    </source>
</evidence>
<proteinExistence type="predicted"/>
<name>A0A9W4E8E9_9ACTN</name>
<evidence type="ECO:0000256" key="1">
    <source>
        <dbReference type="SAM" id="Phobius"/>
    </source>
</evidence>
<accession>A0A9W4E8E9</accession>
<feature type="transmembrane region" description="Helical" evidence="1">
    <location>
        <begin position="12"/>
        <end position="31"/>
    </location>
</feature>